<evidence type="ECO:0000313" key="7">
    <source>
        <dbReference type="Proteomes" id="UP000249299"/>
    </source>
</evidence>
<dbReference type="InterPro" id="IPR013328">
    <property type="entry name" value="6PGD_dom2"/>
</dbReference>
<keyword evidence="7" id="KW-1185">Reference proteome</keyword>
<comment type="caution">
    <text evidence="6">The sequence shown here is derived from an EMBL/GenBank/DDBJ whole genome shotgun (WGS) entry which is preliminary data.</text>
</comment>
<dbReference type="OrthoDB" id="9812907at2"/>
<dbReference type="PANTHER" id="PTHR43060">
    <property type="entry name" value="3-HYDROXYISOBUTYRATE DEHYDROGENASE-LIKE 1, MITOCHONDRIAL-RELATED"/>
    <property type="match status" value="1"/>
</dbReference>
<evidence type="ECO:0000256" key="1">
    <source>
        <dbReference type="ARBA" id="ARBA00023002"/>
    </source>
</evidence>
<protein>
    <submittedName>
        <fullName evidence="6">6-phosphogluconate dehydrogenase</fullName>
    </submittedName>
</protein>
<evidence type="ECO:0000259" key="4">
    <source>
        <dbReference type="Pfam" id="PF03446"/>
    </source>
</evidence>
<evidence type="ECO:0000256" key="3">
    <source>
        <dbReference type="PIRSR" id="PIRSR000103-1"/>
    </source>
</evidence>
<gene>
    <name evidence="6" type="ORF">CH339_18405</name>
</gene>
<dbReference type="SUPFAM" id="SSF51735">
    <property type="entry name" value="NAD(P)-binding Rossmann-fold domains"/>
    <property type="match status" value="1"/>
</dbReference>
<dbReference type="InterPro" id="IPR036291">
    <property type="entry name" value="NAD(P)-bd_dom_sf"/>
</dbReference>
<accession>A0A327JG92</accession>
<dbReference type="Gene3D" id="1.10.1040.10">
    <property type="entry name" value="N-(1-d-carboxylethyl)-l-norvaline Dehydrogenase, domain 2"/>
    <property type="match status" value="1"/>
</dbReference>
<sequence length="306" mass="31631">MTDTDTATSSATGLSRLLFVGAGVMGAPMIRNLKKAGIPVVAFDARKEVLDGLAAEGIDVTADARAAAREADVVVTMLPDTPDVRAVLMGEEGLGAAMMPGSLVIDMSTISATGVKEMAGALAERDIAMLDAPVSGGMKGAVAGTLSIMVGGTAEAFARGRPVLEAMGSTIRHVGDIGTGQVFKMCNQLMAASHIQAMCEAFALCRSFDGDLELLREVLMGGAAGSWMLENLGPQVLAGDTSAGFRIDLHLKDLRLANEAAFDKGLPLPGLAMATTLYLETRAHGEGGNGNQALFRTFDRMTNQAG</sequence>
<dbReference type="PANTHER" id="PTHR43060:SF15">
    <property type="entry name" value="3-HYDROXYISOBUTYRATE DEHYDROGENASE-LIKE 1, MITOCHONDRIAL-RELATED"/>
    <property type="match status" value="1"/>
</dbReference>
<keyword evidence="1" id="KW-0560">Oxidoreductase</keyword>
<organism evidence="6 7">
    <name type="scientific">Rhodobium orientis</name>
    <dbReference type="NCBI Taxonomy" id="34017"/>
    <lineage>
        <taxon>Bacteria</taxon>
        <taxon>Pseudomonadati</taxon>
        <taxon>Pseudomonadota</taxon>
        <taxon>Alphaproteobacteria</taxon>
        <taxon>Hyphomicrobiales</taxon>
        <taxon>Rhodobiaceae</taxon>
        <taxon>Rhodobium</taxon>
    </lineage>
</organism>
<dbReference type="GO" id="GO:0016491">
    <property type="term" value="F:oxidoreductase activity"/>
    <property type="evidence" value="ECO:0007669"/>
    <property type="project" value="UniProtKB-KW"/>
</dbReference>
<name>A0A327JG92_9HYPH</name>
<dbReference type="InterPro" id="IPR029154">
    <property type="entry name" value="HIBADH-like_NADP-bd"/>
</dbReference>
<keyword evidence="2" id="KW-0520">NAD</keyword>
<dbReference type="InterPro" id="IPR015815">
    <property type="entry name" value="HIBADH-related"/>
</dbReference>
<dbReference type="Pfam" id="PF03446">
    <property type="entry name" value="NAD_binding_2"/>
    <property type="match status" value="1"/>
</dbReference>
<dbReference type="PIRSF" id="PIRSF000103">
    <property type="entry name" value="HIBADH"/>
    <property type="match status" value="1"/>
</dbReference>
<dbReference type="AlphaFoldDB" id="A0A327JG92"/>
<dbReference type="InterPro" id="IPR008927">
    <property type="entry name" value="6-PGluconate_DH-like_C_sf"/>
</dbReference>
<feature type="domain" description="3-hydroxyisobutyrate dehydrogenase-like NAD-binding" evidence="5">
    <location>
        <begin position="178"/>
        <end position="296"/>
    </location>
</feature>
<evidence type="ECO:0000313" key="6">
    <source>
        <dbReference type="EMBL" id="RAI25420.1"/>
    </source>
</evidence>
<dbReference type="Proteomes" id="UP000249299">
    <property type="component" value="Unassembled WGS sequence"/>
</dbReference>
<proteinExistence type="predicted"/>
<dbReference type="EMBL" id="NPEV01000048">
    <property type="protein sequence ID" value="RAI25420.1"/>
    <property type="molecule type" value="Genomic_DNA"/>
</dbReference>
<evidence type="ECO:0000259" key="5">
    <source>
        <dbReference type="Pfam" id="PF14833"/>
    </source>
</evidence>
<reference evidence="6 7" key="1">
    <citation type="submission" date="2017-07" db="EMBL/GenBank/DDBJ databases">
        <title>Draft Genome Sequences of Select Purple Nonsulfur Bacteria.</title>
        <authorList>
            <person name="Lasarre B."/>
            <person name="Mckinlay J.B."/>
        </authorList>
    </citation>
    <scope>NUCLEOTIDE SEQUENCE [LARGE SCALE GENOMIC DNA]</scope>
    <source>
        <strain evidence="6 7">DSM 11290</strain>
    </source>
</reference>
<dbReference type="GO" id="GO:0051287">
    <property type="term" value="F:NAD binding"/>
    <property type="evidence" value="ECO:0007669"/>
    <property type="project" value="InterPro"/>
</dbReference>
<dbReference type="Pfam" id="PF14833">
    <property type="entry name" value="NAD_binding_11"/>
    <property type="match status" value="1"/>
</dbReference>
<dbReference type="SUPFAM" id="SSF48179">
    <property type="entry name" value="6-phosphogluconate dehydrogenase C-terminal domain-like"/>
    <property type="match status" value="1"/>
</dbReference>
<feature type="domain" description="6-phosphogluconate dehydrogenase NADP-binding" evidence="4">
    <location>
        <begin position="19"/>
        <end position="175"/>
    </location>
</feature>
<dbReference type="Gene3D" id="3.40.50.720">
    <property type="entry name" value="NAD(P)-binding Rossmann-like Domain"/>
    <property type="match status" value="1"/>
</dbReference>
<dbReference type="InterPro" id="IPR006115">
    <property type="entry name" value="6PGDH_NADP-bd"/>
</dbReference>
<dbReference type="GO" id="GO:0050661">
    <property type="term" value="F:NADP binding"/>
    <property type="evidence" value="ECO:0007669"/>
    <property type="project" value="InterPro"/>
</dbReference>
<dbReference type="RefSeq" id="WP_111435855.1">
    <property type="nucleotide sequence ID" value="NZ_JACIGG010000002.1"/>
</dbReference>
<feature type="active site" evidence="3">
    <location>
        <position position="184"/>
    </location>
</feature>
<evidence type="ECO:0000256" key="2">
    <source>
        <dbReference type="ARBA" id="ARBA00023027"/>
    </source>
</evidence>